<dbReference type="InterPro" id="IPR038338">
    <property type="entry name" value="PriC_sf"/>
</dbReference>
<sequence length="183" mass="21355">MSDLSRLEAIVDQLLHEAIQIDRQRKEAKYPLFDEQLFHCRSKLLTPCVKEIQHEISVLRKERQAGKLLASRTQYICESIVAQIQAVQREIATQNIRKNEPRKKAGWRKPINELRQDLAKHKEWESRLAAMVRDKEMQLSRSATFAEQQSMQKEVLALEGRLTRCRSSLANIEKSIGYSERGR</sequence>
<proteinExistence type="predicted"/>
<dbReference type="RefSeq" id="WP_107241051.1">
    <property type="nucleotide sequence ID" value="NZ_PYMJ01000001.1"/>
</dbReference>
<evidence type="ECO:0000313" key="2">
    <source>
        <dbReference type="Proteomes" id="UP000240987"/>
    </source>
</evidence>
<gene>
    <name evidence="1" type="ORF">C9J12_01255</name>
</gene>
<dbReference type="EMBL" id="PYMJ01000001">
    <property type="protein sequence ID" value="PSU51607.1"/>
    <property type="molecule type" value="Genomic_DNA"/>
</dbReference>
<keyword evidence="2" id="KW-1185">Reference proteome</keyword>
<dbReference type="Proteomes" id="UP000240987">
    <property type="component" value="Unassembled WGS sequence"/>
</dbReference>
<comment type="caution">
    <text evidence="1">The sequence shown here is derived from an EMBL/GenBank/DDBJ whole genome shotgun (WGS) entry which is preliminary data.</text>
</comment>
<organism evidence="1 2">
    <name type="scientific">Photobacterium frigidiphilum</name>
    <dbReference type="NCBI Taxonomy" id="264736"/>
    <lineage>
        <taxon>Bacteria</taxon>
        <taxon>Pseudomonadati</taxon>
        <taxon>Pseudomonadota</taxon>
        <taxon>Gammaproteobacteria</taxon>
        <taxon>Vibrionales</taxon>
        <taxon>Vibrionaceae</taxon>
        <taxon>Photobacterium</taxon>
    </lineage>
</organism>
<accession>A0A2T3JRA0</accession>
<dbReference type="InterPro" id="IPR010890">
    <property type="entry name" value="PriC"/>
</dbReference>
<name>A0A2T3JRA0_9GAMM</name>
<protein>
    <submittedName>
        <fullName evidence="1">Prepilin peptidase</fullName>
    </submittedName>
</protein>
<dbReference type="OrthoDB" id="6402824at2"/>
<dbReference type="Pfam" id="PF07445">
    <property type="entry name" value="PriC"/>
    <property type="match status" value="1"/>
</dbReference>
<dbReference type="AlphaFoldDB" id="A0A2T3JRA0"/>
<evidence type="ECO:0000313" key="1">
    <source>
        <dbReference type="EMBL" id="PSU51607.1"/>
    </source>
</evidence>
<dbReference type="Gene3D" id="1.20.1270.340">
    <property type="match status" value="1"/>
</dbReference>
<reference evidence="1 2" key="1">
    <citation type="submission" date="2018-01" db="EMBL/GenBank/DDBJ databases">
        <title>Whole genome sequencing of Histamine producing bacteria.</title>
        <authorList>
            <person name="Butler K."/>
        </authorList>
    </citation>
    <scope>NUCLEOTIDE SEQUENCE [LARGE SCALE GENOMIC DNA]</scope>
    <source>
        <strain evidence="1 2">JCM 12947</strain>
    </source>
</reference>